<keyword evidence="1" id="KW-0732">Signal</keyword>
<dbReference type="GO" id="GO:0005524">
    <property type="term" value="F:ATP binding"/>
    <property type="evidence" value="ECO:0007669"/>
    <property type="project" value="InterPro"/>
</dbReference>
<feature type="domain" description="Pyruvate phosphate dikinase AMP/ATP-binding" evidence="2">
    <location>
        <begin position="453"/>
        <end position="787"/>
    </location>
</feature>
<dbReference type="InterPro" id="IPR002192">
    <property type="entry name" value="PPDK_AMP/ATP-bd"/>
</dbReference>
<keyword evidence="3" id="KW-0670">Pyruvate</keyword>
<name>A0AAU9CPP3_9GAMM</name>
<dbReference type="EC" id="2.7.9.2" evidence="3"/>
<protein>
    <submittedName>
        <fullName evidence="3">Pyruvate, water dikinase</fullName>
        <ecNumber evidence="3">2.7.9.2</ecNumber>
    </submittedName>
</protein>
<feature type="chain" id="PRO_5043840731" evidence="1">
    <location>
        <begin position="22"/>
        <end position="790"/>
    </location>
</feature>
<dbReference type="Pfam" id="PF01326">
    <property type="entry name" value="PPDK_N"/>
    <property type="match status" value="1"/>
</dbReference>
<dbReference type="Proteomes" id="UP001321825">
    <property type="component" value="Chromosome"/>
</dbReference>
<feature type="signal peptide" evidence="1">
    <location>
        <begin position="1"/>
        <end position="21"/>
    </location>
</feature>
<proteinExistence type="predicted"/>
<dbReference type="EMBL" id="AP024714">
    <property type="protein sequence ID" value="BCX81492.1"/>
    <property type="molecule type" value="Genomic_DNA"/>
</dbReference>
<dbReference type="InterPro" id="IPR013815">
    <property type="entry name" value="ATP_grasp_subdomain_1"/>
</dbReference>
<dbReference type="PROSITE" id="PS51257">
    <property type="entry name" value="PROKAR_LIPOPROTEIN"/>
    <property type="match status" value="1"/>
</dbReference>
<dbReference type="GO" id="GO:0008986">
    <property type="term" value="F:pyruvate, water dikinase activity"/>
    <property type="evidence" value="ECO:0007669"/>
    <property type="project" value="UniProtKB-EC"/>
</dbReference>
<dbReference type="KEGG" id="mcau:MIT9_P1070"/>
<evidence type="ECO:0000256" key="1">
    <source>
        <dbReference type="SAM" id="SignalP"/>
    </source>
</evidence>
<reference evidence="4" key="1">
    <citation type="journal article" date="2024" name="Int. J. Syst. Evol. Microbiol.">
        <title>Methylomarinovum tepidoasis sp. nov., a moderately thermophilic methanotroph of the family Methylothermaceae isolated from a deep-sea hydrothermal field.</title>
        <authorList>
            <person name="Hirayama H."/>
            <person name="Takaki Y."/>
            <person name="Abe M."/>
            <person name="Miyazaki M."/>
            <person name="Uematsu K."/>
            <person name="Matsui Y."/>
            <person name="Takai K."/>
        </authorList>
    </citation>
    <scope>NUCLEOTIDE SEQUENCE [LARGE SCALE GENOMIC DNA]</scope>
    <source>
        <strain evidence="4">IT-9</strain>
    </source>
</reference>
<keyword evidence="4" id="KW-1185">Reference proteome</keyword>
<gene>
    <name evidence="3" type="ORF">MIT9_P1070</name>
</gene>
<accession>A0AAU9CPP3</accession>
<evidence type="ECO:0000313" key="3">
    <source>
        <dbReference type="EMBL" id="BCX81492.1"/>
    </source>
</evidence>
<evidence type="ECO:0000313" key="4">
    <source>
        <dbReference type="Proteomes" id="UP001321825"/>
    </source>
</evidence>
<dbReference type="Gene3D" id="3.30.1490.20">
    <property type="entry name" value="ATP-grasp fold, A domain"/>
    <property type="match status" value="1"/>
</dbReference>
<organism evidence="3 4">
    <name type="scientific">Methylomarinovum caldicuralii</name>
    <dbReference type="NCBI Taxonomy" id="438856"/>
    <lineage>
        <taxon>Bacteria</taxon>
        <taxon>Pseudomonadati</taxon>
        <taxon>Pseudomonadota</taxon>
        <taxon>Gammaproteobacteria</taxon>
        <taxon>Methylococcales</taxon>
        <taxon>Methylothermaceae</taxon>
        <taxon>Methylomarinovum</taxon>
    </lineage>
</organism>
<dbReference type="AlphaFoldDB" id="A0AAU9CPP3"/>
<sequence>MNIRPAAVLAMAALSCPSLHAAAPAAYHDSDATLTVPSVIAGQTAYCDVPLERLAEARWQFALTELPVCNQAPADSPVYDAATGTVQLPVILAERPGAPRFQIRLSQVPSLAGMQFLVTEAYPENGAPGYRYLPETDGRLRLWNPEDFSQLATGTGIGGAEEVKFVITDIDTDHPLLHFQNSRRYPLHFDFVHEALGWYPELAKDEAIARFNAVSYFSQGRRNLVGSVVHYPQNNRYALEFWPTDPVPVSGIRTAFRLLRQAMPFAADRLSYHPLGLTQETLARESGEALADAGIPVVFSTELFADTDSAVLNPGDSYGRLRLVRPGDPFPSARDVAIFTYIPNDLGRVAGILTETPQTTLSHINLRAKQDHRPNVYLRNAATRPDIAPLIGQWVHFHADADGIRLEPASEADAQAWLDSLRPAQLQVPEYDLSVTEPLPLADIGFSDWRAFGVKAANVAELGKILPEGVAPDGYALPFSLYDRFMALPRCGEAQTALCPEGEHGPSFYDQVQALLADSRFQDDPEYRSAQLKALRKRIKKGEAPDDLIAAIETVRRFWEPEGPPFHQSLRCRSSTNNEDLPGFNGAGLYHSTTHKADEGPLIESVKKVWASLWSEAAFEERAFWRVDHLHTYMGVLIHPNYGDEQANGVAVSANLYNPGWPGFTVNAQYGEISVTNPEPVEIGGETVSPVPDEFLLVRLPGAEDTDTWETLYLRHSNVTEVYGQPVSGTVLRPEEIAQLRHYLTLIHHHFKKRYGGGDDFAIEIEFKITETDDGSRGHLAIKQARPWVR</sequence>
<dbReference type="SUPFAM" id="SSF56059">
    <property type="entry name" value="Glutathione synthetase ATP-binding domain-like"/>
    <property type="match status" value="1"/>
</dbReference>
<dbReference type="RefSeq" id="WP_317706414.1">
    <property type="nucleotide sequence ID" value="NZ_AP024714.1"/>
</dbReference>
<keyword evidence="3" id="KW-0808">Transferase</keyword>
<evidence type="ECO:0000259" key="2">
    <source>
        <dbReference type="Pfam" id="PF01326"/>
    </source>
</evidence>